<evidence type="ECO:0000313" key="1">
    <source>
        <dbReference type="EMBL" id="PTB34821.1"/>
    </source>
</evidence>
<dbReference type="AlphaFoldDB" id="A0A2T3YQH2"/>
<organism evidence="1 2">
    <name type="scientific">Trichoderma asperellum (strain ATCC 204424 / CBS 433.97 / NBRC 101777)</name>
    <dbReference type="NCBI Taxonomy" id="1042311"/>
    <lineage>
        <taxon>Eukaryota</taxon>
        <taxon>Fungi</taxon>
        <taxon>Dikarya</taxon>
        <taxon>Ascomycota</taxon>
        <taxon>Pezizomycotina</taxon>
        <taxon>Sordariomycetes</taxon>
        <taxon>Hypocreomycetidae</taxon>
        <taxon>Hypocreales</taxon>
        <taxon>Hypocreaceae</taxon>
        <taxon>Trichoderma</taxon>
    </lineage>
</organism>
<sequence>MTSALKPVPGTGKFHIGQNLQVVTKWSNFSIQYAFHVTSIFNGTYVVQLASVGSTAELTSSVTFKNNYKPVLTSTITESGILIRGIGSNQTEEEKRKWDEYQAVLIGTIEIRVPNTVDFTIKINQGLNDQRKFIFPGGGTLDMSNPIFSNTGDLLLGLVYRQGKI</sequence>
<protein>
    <submittedName>
        <fullName evidence="1">Uncharacterized protein</fullName>
    </submittedName>
</protein>
<dbReference type="OrthoDB" id="5429442at2759"/>
<proteinExistence type="predicted"/>
<name>A0A2T3YQH2_TRIA4</name>
<dbReference type="EMBL" id="KZ679295">
    <property type="protein sequence ID" value="PTB34821.1"/>
    <property type="molecule type" value="Genomic_DNA"/>
</dbReference>
<evidence type="ECO:0000313" key="2">
    <source>
        <dbReference type="Proteomes" id="UP000240493"/>
    </source>
</evidence>
<accession>A0A2T3YQH2</accession>
<keyword evidence="2" id="KW-1185">Reference proteome</keyword>
<reference evidence="1 2" key="1">
    <citation type="submission" date="2016-07" db="EMBL/GenBank/DDBJ databases">
        <title>Multiple horizontal gene transfer events from other fungi enriched the ability of initially mycotrophic Trichoderma (Ascomycota) to feed on dead plant biomass.</title>
        <authorList>
            <consortium name="DOE Joint Genome Institute"/>
            <person name="Aerts A."/>
            <person name="Atanasova L."/>
            <person name="Chenthamara K."/>
            <person name="Zhang J."/>
            <person name="Grujic M."/>
            <person name="Henrissat B."/>
            <person name="Kuo A."/>
            <person name="Salamov A."/>
            <person name="Lipzen A."/>
            <person name="Labutti K."/>
            <person name="Barry K."/>
            <person name="Miao Y."/>
            <person name="Rahimi M.J."/>
            <person name="Shen Q."/>
            <person name="Grigoriev I.V."/>
            <person name="Kubicek C.P."/>
            <person name="Druzhinina I.S."/>
        </authorList>
    </citation>
    <scope>NUCLEOTIDE SEQUENCE [LARGE SCALE GENOMIC DNA]</scope>
    <source>
        <strain evidence="1 2">CBS 433.97</strain>
    </source>
</reference>
<gene>
    <name evidence="1" type="ORF">M441DRAFT_63171</name>
</gene>
<dbReference type="Proteomes" id="UP000240493">
    <property type="component" value="Unassembled WGS sequence"/>
</dbReference>